<organism evidence="1 2">
    <name type="scientific">Paenibacillus agri</name>
    <dbReference type="NCBI Taxonomy" id="2744309"/>
    <lineage>
        <taxon>Bacteria</taxon>
        <taxon>Bacillati</taxon>
        <taxon>Bacillota</taxon>
        <taxon>Bacilli</taxon>
        <taxon>Bacillales</taxon>
        <taxon>Paenibacillaceae</taxon>
        <taxon>Paenibacillus</taxon>
    </lineage>
</organism>
<comment type="caution">
    <text evidence="1">The sequence shown here is derived from an EMBL/GenBank/DDBJ whole genome shotgun (WGS) entry which is preliminary data.</text>
</comment>
<dbReference type="AlphaFoldDB" id="A0A850EEW3"/>
<evidence type="ECO:0000313" key="1">
    <source>
        <dbReference type="EMBL" id="NUU59298.1"/>
    </source>
</evidence>
<dbReference type="RefSeq" id="WP_175369994.1">
    <property type="nucleotide sequence ID" value="NZ_JABWCS010000183.1"/>
</dbReference>
<dbReference type="Pfam" id="PF06042">
    <property type="entry name" value="NTP_transf_6"/>
    <property type="match status" value="1"/>
</dbReference>
<reference evidence="1" key="1">
    <citation type="submission" date="2020-06" db="EMBL/GenBank/DDBJ databases">
        <title>Paenibacillus sp. nov., isolated from soil.</title>
        <authorList>
            <person name="Seo Y.L."/>
        </authorList>
    </citation>
    <scope>NUCLEOTIDE SEQUENCE [LARGE SCALE GENOMIC DNA]</scope>
    <source>
        <strain evidence="1">JW14</strain>
    </source>
</reference>
<keyword evidence="2" id="KW-1185">Reference proteome</keyword>
<dbReference type="PANTHER" id="PTHR39166">
    <property type="entry name" value="BLL1166 PROTEIN"/>
    <property type="match status" value="1"/>
</dbReference>
<dbReference type="PANTHER" id="PTHR39166:SF1">
    <property type="entry name" value="BLL1166 PROTEIN"/>
    <property type="match status" value="1"/>
</dbReference>
<proteinExistence type="predicted"/>
<gene>
    <name evidence="1" type="ORF">HPT30_02885</name>
</gene>
<dbReference type="GO" id="GO:0016740">
    <property type="term" value="F:transferase activity"/>
    <property type="evidence" value="ECO:0007669"/>
    <property type="project" value="UniProtKB-KW"/>
</dbReference>
<dbReference type="InterPro" id="IPR009267">
    <property type="entry name" value="NTP_transf_6"/>
</dbReference>
<sequence length="210" mass="24116">MQRILQYDLLSNSTSKNPAEDAELSQRLIEIITGSSWLMNLFHGAQTLEPHPYYIGAGCLVQTVWNELTERPLNYGIEDIDIVYYDSADLSYESEDAMILKAKALFADIPIPVDMKNQARVHLWYPDKFGIDLKPYTTLEAALDTWPTTATCLGARLNRDGSWQIYAPYGLEDLFRLTVRPNKALINETIYLSKARKWADKWPELQIVPW</sequence>
<dbReference type="EMBL" id="JABWCS010000183">
    <property type="protein sequence ID" value="NUU59298.1"/>
    <property type="molecule type" value="Genomic_DNA"/>
</dbReference>
<dbReference type="Proteomes" id="UP000564806">
    <property type="component" value="Unassembled WGS sequence"/>
</dbReference>
<evidence type="ECO:0000313" key="2">
    <source>
        <dbReference type="Proteomes" id="UP000564806"/>
    </source>
</evidence>
<name>A0A850EEW3_9BACL</name>
<keyword evidence="1" id="KW-0808">Transferase</keyword>
<accession>A0A850EEW3</accession>
<protein>
    <submittedName>
        <fullName evidence="1">Nucleotidyltransferase family protein</fullName>
    </submittedName>
</protein>